<keyword evidence="3" id="KW-1003">Cell membrane</keyword>
<dbReference type="Pfam" id="PF07963">
    <property type="entry name" value="N_methyl"/>
    <property type="match status" value="1"/>
</dbReference>
<dbReference type="RefSeq" id="WP_380606579.1">
    <property type="nucleotide sequence ID" value="NZ_JBHSDU010000015.1"/>
</dbReference>
<dbReference type="NCBIfam" id="TIGR02532">
    <property type="entry name" value="IV_pilin_GFxxxE"/>
    <property type="match status" value="1"/>
</dbReference>
<evidence type="ECO:0000256" key="8">
    <source>
        <dbReference type="ARBA" id="ARBA00023136"/>
    </source>
</evidence>
<evidence type="ECO:0000256" key="6">
    <source>
        <dbReference type="ARBA" id="ARBA00022692"/>
    </source>
</evidence>
<keyword evidence="6 11" id="KW-0812">Transmembrane</keyword>
<dbReference type="InterPro" id="IPR022346">
    <property type="entry name" value="T2SS_GspH"/>
</dbReference>
<dbReference type="InterPro" id="IPR045584">
    <property type="entry name" value="Pilin-like"/>
</dbReference>
<keyword evidence="4" id="KW-0488">Methylation</keyword>
<evidence type="ECO:0000259" key="12">
    <source>
        <dbReference type="Pfam" id="PF12019"/>
    </source>
</evidence>
<dbReference type="Proteomes" id="UP001595904">
    <property type="component" value="Unassembled WGS sequence"/>
</dbReference>
<comment type="similarity">
    <text evidence="9">Belongs to the GSP H family.</text>
</comment>
<name>A0ABV8T6C7_9GAMM</name>
<comment type="subcellular location">
    <subcellularLocation>
        <location evidence="1">Cell inner membrane</location>
        <topology evidence="1">Single-pass membrane protein</topology>
    </subcellularLocation>
</comment>
<keyword evidence="7 11" id="KW-1133">Transmembrane helix</keyword>
<comment type="caution">
    <text evidence="13">The sequence shown here is derived from an EMBL/GenBank/DDBJ whole genome shotgun (WGS) entry which is preliminary data.</text>
</comment>
<feature type="domain" description="General secretion pathway GspH" evidence="12">
    <location>
        <begin position="55"/>
        <end position="165"/>
    </location>
</feature>
<evidence type="ECO:0000256" key="11">
    <source>
        <dbReference type="SAM" id="Phobius"/>
    </source>
</evidence>
<dbReference type="Gene3D" id="3.55.40.10">
    <property type="entry name" value="minor pseudopilin epsh domain"/>
    <property type="match status" value="1"/>
</dbReference>
<gene>
    <name evidence="13" type="ORF">ACFPN2_38290</name>
</gene>
<reference evidence="14" key="1">
    <citation type="journal article" date="2019" name="Int. J. Syst. Evol. Microbiol.">
        <title>The Global Catalogue of Microorganisms (GCM) 10K type strain sequencing project: providing services to taxonomists for standard genome sequencing and annotation.</title>
        <authorList>
            <consortium name="The Broad Institute Genomics Platform"/>
            <consortium name="The Broad Institute Genome Sequencing Center for Infectious Disease"/>
            <person name="Wu L."/>
            <person name="Ma J."/>
        </authorList>
    </citation>
    <scope>NUCLEOTIDE SEQUENCE [LARGE SCALE GENOMIC DNA]</scope>
    <source>
        <strain evidence="14">CGMCC 1.10759</strain>
    </source>
</reference>
<evidence type="ECO:0000256" key="9">
    <source>
        <dbReference type="ARBA" id="ARBA00025772"/>
    </source>
</evidence>
<evidence type="ECO:0000256" key="10">
    <source>
        <dbReference type="ARBA" id="ARBA00030775"/>
    </source>
</evidence>
<keyword evidence="14" id="KW-1185">Reference proteome</keyword>
<dbReference type="EMBL" id="JBHSDU010000015">
    <property type="protein sequence ID" value="MFC4314972.1"/>
    <property type="molecule type" value="Genomic_DNA"/>
</dbReference>
<evidence type="ECO:0000256" key="1">
    <source>
        <dbReference type="ARBA" id="ARBA00004377"/>
    </source>
</evidence>
<organism evidence="13 14">
    <name type="scientific">Steroidobacter flavus</name>
    <dbReference type="NCBI Taxonomy" id="1842136"/>
    <lineage>
        <taxon>Bacteria</taxon>
        <taxon>Pseudomonadati</taxon>
        <taxon>Pseudomonadota</taxon>
        <taxon>Gammaproteobacteria</taxon>
        <taxon>Steroidobacterales</taxon>
        <taxon>Steroidobacteraceae</taxon>
        <taxon>Steroidobacter</taxon>
    </lineage>
</organism>
<evidence type="ECO:0000313" key="14">
    <source>
        <dbReference type="Proteomes" id="UP001595904"/>
    </source>
</evidence>
<sequence length="184" mass="20150">MHRTCPPGAAPGFTLLELMVTLSVAGVLLGLTAPTFRGMWLDSQRALAVNGSMHSIFLARSSAITYHRTVSICRSADGQTCSPDTTNWQLGWIVFVNEDRDEPPVRDRNERVLVTQAALPGGTITSNRRGYSFKPYLRSVVNGTVVFCDRRGSAHARAIIINIAGRPRVSKRDSNNRPLRCPSG</sequence>
<keyword evidence="5" id="KW-0997">Cell inner membrane</keyword>
<keyword evidence="8 11" id="KW-0472">Membrane</keyword>
<evidence type="ECO:0000256" key="3">
    <source>
        <dbReference type="ARBA" id="ARBA00022475"/>
    </source>
</evidence>
<protein>
    <recommendedName>
        <fullName evidence="2">Type II secretion system protein H</fullName>
    </recommendedName>
    <alternativeName>
        <fullName evidence="10">General secretion pathway protein H</fullName>
    </alternativeName>
</protein>
<dbReference type="SUPFAM" id="SSF54523">
    <property type="entry name" value="Pili subunits"/>
    <property type="match status" value="1"/>
</dbReference>
<evidence type="ECO:0000256" key="2">
    <source>
        <dbReference type="ARBA" id="ARBA00021549"/>
    </source>
</evidence>
<evidence type="ECO:0000256" key="7">
    <source>
        <dbReference type="ARBA" id="ARBA00022989"/>
    </source>
</evidence>
<evidence type="ECO:0000313" key="13">
    <source>
        <dbReference type="EMBL" id="MFC4314972.1"/>
    </source>
</evidence>
<dbReference type="Pfam" id="PF12019">
    <property type="entry name" value="GspH"/>
    <property type="match status" value="1"/>
</dbReference>
<evidence type="ECO:0000256" key="4">
    <source>
        <dbReference type="ARBA" id="ARBA00022481"/>
    </source>
</evidence>
<dbReference type="InterPro" id="IPR012902">
    <property type="entry name" value="N_methyl_site"/>
</dbReference>
<feature type="transmembrane region" description="Helical" evidence="11">
    <location>
        <begin position="12"/>
        <end position="31"/>
    </location>
</feature>
<proteinExistence type="inferred from homology"/>
<evidence type="ECO:0000256" key="5">
    <source>
        <dbReference type="ARBA" id="ARBA00022519"/>
    </source>
</evidence>
<accession>A0ABV8T6C7</accession>